<evidence type="ECO:0000256" key="2">
    <source>
        <dbReference type="SAM" id="Phobius"/>
    </source>
</evidence>
<evidence type="ECO:0000313" key="3">
    <source>
        <dbReference type="EMBL" id="KFB07904.1"/>
    </source>
</evidence>
<feature type="transmembrane region" description="Helical" evidence="2">
    <location>
        <begin position="121"/>
        <end position="142"/>
    </location>
</feature>
<accession>A0A084U4L8</accession>
<reference evidence="3 4" key="1">
    <citation type="journal article" date="2014" name="PLoS ONE">
        <title>Reduction of Hydrogen Peroxide Accumulation and Toxicity by a Catalase from Mycoplasma iowae.</title>
        <authorList>
            <person name="Pritchard R.E."/>
            <person name="Prassinos A.J."/>
            <person name="Osborne J.D."/>
            <person name="Raviv Z."/>
            <person name="Balish M.F."/>
        </authorList>
    </citation>
    <scope>NUCLEOTIDE SEQUENCE [LARGE SCALE GENOMIC DNA]</scope>
    <source>
        <strain evidence="3 4">DK-CPA</strain>
    </source>
</reference>
<gene>
    <name evidence="3" type="ORF">P271_769</name>
</gene>
<sequence>MVQIEIRTSEIFKIVKKFFPIYLKYINYFTLLFIAMFISLGLASSIIYLINGNQSWNATISNSNETGNIVINKGNYHLFLQWLFTNKNAVHIAFAASFFGFSTCLNILIETIVLIKSNKIIIWKLCLFTFAFILFFVSSFMLSFGFNNSSIPIGIGKNNVIETQGPIIDNRVITITGTKIPWTDIKIPESDPSGTGSEINIPIGLNPTKGNYIYYLASTISISLLGNVLYLVNKVLKKFNIKIVWDGFKSKEENNVVNEISDDLLEIDNENQNNNKNKNVEDNKIETKVDSKKTTNKTK</sequence>
<name>A0A084U4L8_MALIO</name>
<comment type="caution">
    <text evidence="3">The sequence shown here is derived from an EMBL/GenBank/DDBJ whole genome shotgun (WGS) entry which is preliminary data.</text>
</comment>
<feature type="transmembrane region" description="Helical" evidence="2">
    <location>
        <begin position="25"/>
        <end position="50"/>
    </location>
</feature>
<evidence type="ECO:0000313" key="4">
    <source>
        <dbReference type="Proteomes" id="UP000028523"/>
    </source>
</evidence>
<dbReference type="RefSeq" id="WP_036451364.1">
    <property type="nucleotide sequence ID" value="NZ_AWQU01000048.1"/>
</dbReference>
<feature type="transmembrane region" description="Helical" evidence="2">
    <location>
        <begin position="89"/>
        <end position="109"/>
    </location>
</feature>
<proteinExistence type="predicted"/>
<keyword evidence="2" id="KW-0812">Transmembrane</keyword>
<dbReference type="EMBL" id="AWQU01000048">
    <property type="protein sequence ID" value="KFB07904.1"/>
    <property type="molecule type" value="Genomic_DNA"/>
</dbReference>
<protein>
    <submittedName>
        <fullName evidence="3">Uncharacterized protein</fullName>
    </submittedName>
</protein>
<organism evidence="3 4">
    <name type="scientific">Malacoplasma iowae DK-CPA</name>
    <dbReference type="NCBI Taxonomy" id="1394179"/>
    <lineage>
        <taxon>Bacteria</taxon>
        <taxon>Bacillati</taxon>
        <taxon>Mycoplasmatota</taxon>
        <taxon>Mycoplasmoidales</taxon>
        <taxon>Mycoplasmoidaceae</taxon>
        <taxon>Malacoplasma</taxon>
    </lineage>
</organism>
<keyword evidence="2" id="KW-0472">Membrane</keyword>
<feature type="region of interest" description="Disordered" evidence="1">
    <location>
        <begin position="269"/>
        <end position="299"/>
    </location>
</feature>
<dbReference type="Proteomes" id="UP000028523">
    <property type="component" value="Unassembled WGS sequence"/>
</dbReference>
<evidence type="ECO:0000256" key="1">
    <source>
        <dbReference type="SAM" id="MobiDB-lite"/>
    </source>
</evidence>
<keyword evidence="2" id="KW-1133">Transmembrane helix</keyword>
<feature type="compositionally biased region" description="Basic and acidic residues" evidence="1">
    <location>
        <begin position="278"/>
        <end position="293"/>
    </location>
</feature>
<dbReference type="AlphaFoldDB" id="A0A084U4L8"/>
<keyword evidence="4" id="KW-1185">Reference proteome</keyword>
<feature type="transmembrane region" description="Helical" evidence="2">
    <location>
        <begin position="212"/>
        <end position="232"/>
    </location>
</feature>